<dbReference type="Pfam" id="PF12710">
    <property type="entry name" value="HAD"/>
    <property type="match status" value="1"/>
</dbReference>
<dbReference type="InterPro" id="IPR050582">
    <property type="entry name" value="HAD-like_SerB"/>
</dbReference>
<comment type="caution">
    <text evidence="1">The sequence shown here is derived from an EMBL/GenBank/DDBJ whole genome shotgun (WGS) entry which is preliminary data.</text>
</comment>
<protein>
    <submittedName>
        <fullName evidence="1">Uncharacterized protein</fullName>
    </submittedName>
</protein>
<dbReference type="InterPro" id="IPR023214">
    <property type="entry name" value="HAD_sf"/>
</dbReference>
<dbReference type="InterPro" id="IPR036412">
    <property type="entry name" value="HAD-like_sf"/>
</dbReference>
<dbReference type="AlphaFoldDB" id="A0A1J4V0L5"/>
<organism evidence="1 2">
    <name type="scientific">Candidatus Nomurabacteria bacterium CG1_02_43_90</name>
    <dbReference type="NCBI Taxonomy" id="1805281"/>
    <lineage>
        <taxon>Bacteria</taxon>
        <taxon>Candidatus Nomuraibacteriota</taxon>
    </lineage>
</organism>
<gene>
    <name evidence="1" type="ORF">AUJ77_02615</name>
</gene>
<dbReference type="Proteomes" id="UP000181992">
    <property type="component" value="Unassembled WGS sequence"/>
</dbReference>
<sequence length="243" mass="27931">MNKEKPLRKVAIFDIDGTIFRSSLLIELVEVFIEKGVFPVSVRTDYEKEKVQWLDRKGDYEAYIMAVVGVFMKNIKGVPYAKFLEASELVVMRYRHRTYNFTETLIADLKKEGYFLLAISRSPKGTLDFFCKDIGFDKTYGSFYETDDGGCFTGKVIDEHFIADKATVLQRAVEKEGLTLEGSVGVGDTEGDISFLELVGRPICFNPNRKLWEHAKEKGWEVIVERKDVVYELNKKIKRDYGN</sequence>
<proteinExistence type="predicted"/>
<dbReference type="Gene3D" id="1.20.1440.100">
    <property type="entry name" value="SG protein - dephosphorylation function"/>
    <property type="match status" value="1"/>
</dbReference>
<dbReference type="Gene3D" id="3.40.50.1000">
    <property type="entry name" value="HAD superfamily/HAD-like"/>
    <property type="match status" value="1"/>
</dbReference>
<dbReference type="PANTHER" id="PTHR43344">
    <property type="entry name" value="PHOSPHOSERINE PHOSPHATASE"/>
    <property type="match status" value="1"/>
</dbReference>
<accession>A0A1J4V0L5</accession>
<evidence type="ECO:0000313" key="2">
    <source>
        <dbReference type="Proteomes" id="UP000181992"/>
    </source>
</evidence>
<reference evidence="1 2" key="1">
    <citation type="journal article" date="2016" name="Environ. Microbiol.">
        <title>Genomic resolution of a cold subsurface aquifer community provides metabolic insights for novel microbes adapted to high CO concentrations.</title>
        <authorList>
            <person name="Probst A.J."/>
            <person name="Castelle C.J."/>
            <person name="Singh A."/>
            <person name="Brown C.T."/>
            <person name="Anantharaman K."/>
            <person name="Sharon I."/>
            <person name="Hug L.A."/>
            <person name="Burstein D."/>
            <person name="Emerson J.B."/>
            <person name="Thomas B.C."/>
            <person name="Banfield J.F."/>
        </authorList>
    </citation>
    <scope>NUCLEOTIDE SEQUENCE [LARGE SCALE GENOMIC DNA]</scope>
    <source>
        <strain evidence="1">CG1_02_43_90</strain>
    </source>
</reference>
<dbReference type="EMBL" id="MNVN01000015">
    <property type="protein sequence ID" value="OIO30676.1"/>
    <property type="molecule type" value="Genomic_DNA"/>
</dbReference>
<dbReference type="NCBIfam" id="TIGR01488">
    <property type="entry name" value="HAD-SF-IB"/>
    <property type="match status" value="1"/>
</dbReference>
<evidence type="ECO:0000313" key="1">
    <source>
        <dbReference type="EMBL" id="OIO30676.1"/>
    </source>
</evidence>
<dbReference type="STRING" id="1805281.AUJ77_02615"/>
<dbReference type="SUPFAM" id="SSF56784">
    <property type="entry name" value="HAD-like"/>
    <property type="match status" value="1"/>
</dbReference>
<name>A0A1J4V0L5_9BACT</name>